<sequence>MADQVLATVEQLEARLGHTVDADRATALLEDASAIVRGYTRQYFSRVEDDVVTLRVDNGCVVLPQRPADKPTLIARADGSGVIGASSWWWTGMGVVELNPPAWLANGPTRRSRRVGGVTVTYSHGYEEIPGDVVAVVCQMVARVIEGTDTHGLRSESIDDYQYQLGGGIVSGAVALVPAEMHTLDRYRRRVGTARLR</sequence>
<reference evidence="1 2" key="1">
    <citation type="submission" date="2018-09" db="EMBL/GenBank/DDBJ databases">
        <authorList>
            <person name="Ulbrich M.C."/>
            <person name="Stoner T.H."/>
            <person name="Garlena R.A."/>
            <person name="Russell D.A."/>
            <person name="Pope W.H."/>
            <person name="Jacobs-Sera D."/>
            <person name="Hatfull G.F."/>
        </authorList>
    </citation>
    <scope>NUCLEOTIDE SEQUENCE [LARGE SCALE GENOMIC DNA]</scope>
</reference>
<dbReference type="RefSeq" id="YP_009815424.1">
    <property type="nucleotide sequence ID" value="NC_048094.1"/>
</dbReference>
<evidence type="ECO:0000313" key="2">
    <source>
        <dbReference type="Proteomes" id="UP000270965"/>
    </source>
</evidence>
<gene>
    <name evidence="1" type="primary">9</name>
    <name evidence="1" type="ORF">PBI_EILEEN_9</name>
</gene>
<dbReference type="KEGG" id="vg:55006649"/>
<name>A0A3G2KFT6_9CAUD</name>
<keyword evidence="2" id="KW-1185">Reference proteome</keyword>
<dbReference type="EMBL" id="MH834611">
    <property type="protein sequence ID" value="AYN57801.1"/>
    <property type="molecule type" value="Genomic_DNA"/>
</dbReference>
<dbReference type="Proteomes" id="UP000270965">
    <property type="component" value="Segment"/>
</dbReference>
<organism evidence="1 2">
    <name type="scientific">Arthrobacter phage Eileen</name>
    <dbReference type="NCBI Taxonomy" id="2419956"/>
    <lineage>
        <taxon>Viruses</taxon>
        <taxon>Duplodnaviria</taxon>
        <taxon>Heunggongvirae</taxon>
        <taxon>Uroviricota</taxon>
        <taxon>Caudoviricetes</taxon>
        <taxon>Bridgettevirus</taxon>
        <taxon>Bridgettevirus eileen</taxon>
    </lineage>
</organism>
<protein>
    <submittedName>
        <fullName evidence="1">Head-to-tail adaptor</fullName>
    </submittedName>
</protein>
<accession>A0A3G2KFT6</accession>
<evidence type="ECO:0000313" key="1">
    <source>
        <dbReference type="EMBL" id="AYN57801.1"/>
    </source>
</evidence>
<proteinExistence type="predicted"/>
<dbReference type="GeneID" id="55006649"/>